<dbReference type="CDD" id="cd00383">
    <property type="entry name" value="trans_reg_C"/>
    <property type="match status" value="1"/>
</dbReference>
<dbReference type="Pfam" id="PF00486">
    <property type="entry name" value="Trans_reg_C"/>
    <property type="match status" value="1"/>
</dbReference>
<geneLocation type="plasmid" evidence="4">
    <name>VIBNI_pA</name>
</geneLocation>
<dbReference type="GO" id="GO:0000160">
    <property type="term" value="P:phosphorelay signal transduction system"/>
    <property type="evidence" value="ECO:0007669"/>
    <property type="project" value="InterPro"/>
</dbReference>
<gene>
    <name evidence="4" type="ORF">VIBNI_0032</name>
</gene>
<dbReference type="AlphaFoldDB" id="A0A9P1NK76"/>
<dbReference type="InterPro" id="IPR016032">
    <property type="entry name" value="Sig_transdc_resp-reg_C-effctor"/>
</dbReference>
<accession>A0A9P1NK76</accession>
<proteinExistence type="predicted"/>
<dbReference type="PROSITE" id="PS51755">
    <property type="entry name" value="OMPR_PHOB"/>
    <property type="match status" value="1"/>
</dbReference>
<feature type="DNA-binding region" description="OmpR/PhoB-type" evidence="2">
    <location>
        <begin position="1"/>
        <end position="95"/>
    </location>
</feature>
<dbReference type="RefSeq" id="WP_013610222.1">
    <property type="nucleotide sequence ID" value="NC_015156.1"/>
</dbReference>
<dbReference type="GO" id="GO:0006355">
    <property type="term" value="P:regulation of DNA-templated transcription"/>
    <property type="evidence" value="ECO:0007669"/>
    <property type="project" value="InterPro"/>
</dbReference>
<reference evidence="4" key="1">
    <citation type="submission" date="2010-02" db="EMBL/GenBank/DDBJ databases">
        <authorList>
            <person name="Genoscope - CEA"/>
        </authorList>
    </citation>
    <scope>NUCLEOTIDE SEQUENCE</scope>
    <source>
        <plasmid evidence="4">VIBNI_pA</plasmid>
    </source>
</reference>
<dbReference type="GO" id="GO:0003677">
    <property type="term" value="F:DNA binding"/>
    <property type="evidence" value="ECO:0007669"/>
    <property type="project" value="UniProtKB-UniRule"/>
</dbReference>
<dbReference type="SMART" id="SM00862">
    <property type="entry name" value="Trans_reg_C"/>
    <property type="match status" value="1"/>
</dbReference>
<keyword evidence="4" id="KW-0614">Plasmid</keyword>
<protein>
    <submittedName>
        <fullName evidence="4">Response regulator</fullName>
    </submittedName>
</protein>
<evidence type="ECO:0000256" key="1">
    <source>
        <dbReference type="ARBA" id="ARBA00023125"/>
    </source>
</evidence>
<evidence type="ECO:0000313" key="4">
    <source>
        <dbReference type="EMBL" id="CBJ93081.1"/>
    </source>
</evidence>
<keyword evidence="1 2" id="KW-0238">DNA-binding</keyword>
<dbReference type="SUPFAM" id="SSF46894">
    <property type="entry name" value="C-terminal effector domain of the bipartite response regulators"/>
    <property type="match status" value="1"/>
</dbReference>
<dbReference type="EMBL" id="FP893246">
    <property type="protein sequence ID" value="CBJ93081.1"/>
    <property type="molecule type" value="Genomic_DNA"/>
</dbReference>
<organism evidence="4">
    <name type="scientific">Vibrio nigripulchritudo</name>
    <dbReference type="NCBI Taxonomy" id="28173"/>
    <lineage>
        <taxon>Bacteria</taxon>
        <taxon>Pseudomonadati</taxon>
        <taxon>Pseudomonadota</taxon>
        <taxon>Gammaproteobacteria</taxon>
        <taxon>Vibrionales</taxon>
        <taxon>Vibrionaceae</taxon>
        <taxon>Vibrio</taxon>
    </lineage>
</organism>
<dbReference type="InterPro" id="IPR036388">
    <property type="entry name" value="WH-like_DNA-bd_sf"/>
</dbReference>
<dbReference type="Gene3D" id="1.10.10.10">
    <property type="entry name" value="Winged helix-like DNA-binding domain superfamily/Winged helix DNA-binding domain"/>
    <property type="match status" value="1"/>
</dbReference>
<feature type="domain" description="OmpR/PhoB-type" evidence="3">
    <location>
        <begin position="1"/>
        <end position="95"/>
    </location>
</feature>
<evidence type="ECO:0000259" key="3">
    <source>
        <dbReference type="PROSITE" id="PS51755"/>
    </source>
</evidence>
<evidence type="ECO:0000256" key="2">
    <source>
        <dbReference type="PROSITE-ProRule" id="PRU01091"/>
    </source>
</evidence>
<name>A0A9P1NK76_9VIBR</name>
<sequence length="251" mass="28948">MWLFDPKSEFQLLNTLTREKRKLKARELEVFQCLVDNEGRYVNKMQILSEVWPGRVVSEANITQSISRIRIALGDTGKEQRIIKTQSKLGYMLLPSFVAVRSNVTHVIDAPLSIKTRHRSSYSSRWSRMEHALSYLICLAIAVLSTISLTDSLRLLSADSQSATYLVSDVQYDGVQYYLDSEARSFDFYELIRGNVPVNNRVIFIFSGQDVLNISCIYFDHRTQQELSQNLVFSFSRGTDFMMETMNEKCH</sequence>
<dbReference type="InterPro" id="IPR001867">
    <property type="entry name" value="OmpR/PhoB-type_DNA-bd"/>
</dbReference>